<gene>
    <name evidence="8" type="ORF">HX095_16205</name>
</gene>
<proteinExistence type="inferred from homology"/>
<reference evidence="8" key="2">
    <citation type="journal article" date="2022" name="Sci. Total Environ.">
        <title>Prevalence, transmission, and molecular epidemiology of tet(X)-positive bacteria among humans, animals, and environmental niches in China: An epidemiological, and genomic-based study.</title>
        <authorList>
            <person name="Dong N."/>
            <person name="Zeng Y."/>
            <person name="Cai C."/>
            <person name="Sun C."/>
            <person name="Lu J."/>
            <person name="Liu C."/>
            <person name="Zhou H."/>
            <person name="Sun Q."/>
            <person name="Shu L."/>
            <person name="Wang H."/>
            <person name="Wang Y."/>
            <person name="Wang S."/>
            <person name="Wu C."/>
            <person name="Chan E.W."/>
            <person name="Chen G."/>
            <person name="Shen Z."/>
            <person name="Chen S."/>
            <person name="Zhang R."/>
        </authorList>
    </citation>
    <scope>NUCLEOTIDE SEQUENCE</scope>
    <source>
        <strain evidence="8">210</strain>
    </source>
</reference>
<dbReference type="InterPro" id="IPR011990">
    <property type="entry name" value="TPR-like_helical_dom_sf"/>
</dbReference>
<dbReference type="SUPFAM" id="SSF48452">
    <property type="entry name" value="TPR-like"/>
    <property type="match status" value="1"/>
</dbReference>
<sequence length="525" mass="58291">MKKIFIKGVLLASIFTGITVLNSCQDALDIVQPGEMNDDVLFTSVTTLEGYLNGAVYGTIDPADAIYLGAVLTDEVKVGSQNGGQEQPVYRHFFDESNAYVRSIWLNYYTTINRVNRLLEGAKKVTPTTDADKAKYNTILAQARFVRAFTYLELEKYFAPDMKDSNGLGVMITPEVPKSADQLSRSTNKEVYAVIESDLAYAATILGKGTDQYKADINAINALRARLYIYNGNYSEAKKYAEKVVNESGLTLTQATPIIPTGSTAEIGSATWNTAFYATSNSFNPYRKIWDDSSRGEVIFSLGRQASGIGVSIGSRFNTNQSNATGSPMWFWGRNLFNIFYNTDGDIRKYAYLDPTSKIDPNYLTSTSPRTTDVLVVDKYPGKTSAATRNDLKVFRLSEMYFILAEVAIEENKLADASSLIQKVRVARNYKGTATTPTYTSVQMAYADVLKERRVELAIEGHRYIDLKRLAVKAGVKMDRNVRDAVAPTETVQNLENGSYKYTFPIPLSEFAGNKNMKQNPGYGE</sequence>
<comment type="subcellular location">
    <subcellularLocation>
        <location evidence="1">Cell outer membrane</location>
    </subcellularLocation>
</comment>
<protein>
    <submittedName>
        <fullName evidence="8">RagB/SusD family nutrient uptake outer membrane protein</fullName>
    </submittedName>
</protein>
<evidence type="ECO:0000256" key="2">
    <source>
        <dbReference type="ARBA" id="ARBA00006275"/>
    </source>
</evidence>
<dbReference type="RefSeq" id="WP_286487135.1">
    <property type="nucleotide sequence ID" value="NZ_JACALR010000008.1"/>
</dbReference>
<reference evidence="8" key="1">
    <citation type="submission" date="2020-06" db="EMBL/GenBank/DDBJ databases">
        <authorList>
            <person name="Dong N."/>
        </authorList>
    </citation>
    <scope>NUCLEOTIDE SEQUENCE</scope>
    <source>
        <strain evidence="8">210</strain>
    </source>
</reference>
<evidence type="ECO:0000313" key="9">
    <source>
        <dbReference type="Proteomes" id="UP001173578"/>
    </source>
</evidence>
<dbReference type="InterPro" id="IPR012944">
    <property type="entry name" value="SusD_RagB_dom"/>
</dbReference>
<comment type="similarity">
    <text evidence="2">Belongs to the SusD family.</text>
</comment>
<evidence type="ECO:0000313" key="8">
    <source>
        <dbReference type="EMBL" id="MDM1552745.1"/>
    </source>
</evidence>
<comment type="caution">
    <text evidence="8">The sequence shown here is derived from an EMBL/GenBank/DDBJ whole genome shotgun (WGS) entry which is preliminary data.</text>
</comment>
<dbReference type="Pfam" id="PF07980">
    <property type="entry name" value="SusD_RagB"/>
    <property type="match status" value="1"/>
</dbReference>
<dbReference type="InterPro" id="IPR033985">
    <property type="entry name" value="SusD-like_N"/>
</dbReference>
<name>A0AAW7DLV5_9FLAO</name>
<keyword evidence="4" id="KW-0472">Membrane</keyword>
<dbReference type="Gene3D" id="1.25.40.390">
    <property type="match status" value="1"/>
</dbReference>
<keyword evidence="3" id="KW-0732">Signal</keyword>
<evidence type="ECO:0000259" key="6">
    <source>
        <dbReference type="Pfam" id="PF07980"/>
    </source>
</evidence>
<evidence type="ECO:0000256" key="4">
    <source>
        <dbReference type="ARBA" id="ARBA00023136"/>
    </source>
</evidence>
<dbReference type="Pfam" id="PF14322">
    <property type="entry name" value="SusD-like_3"/>
    <property type="match status" value="1"/>
</dbReference>
<feature type="domain" description="SusD-like N-terminal" evidence="7">
    <location>
        <begin position="82"/>
        <end position="228"/>
    </location>
</feature>
<accession>A0AAW7DLV5</accession>
<dbReference type="AlphaFoldDB" id="A0AAW7DLV5"/>
<evidence type="ECO:0000256" key="1">
    <source>
        <dbReference type="ARBA" id="ARBA00004442"/>
    </source>
</evidence>
<dbReference type="Proteomes" id="UP001173578">
    <property type="component" value="Unassembled WGS sequence"/>
</dbReference>
<evidence type="ECO:0000256" key="3">
    <source>
        <dbReference type="ARBA" id="ARBA00022729"/>
    </source>
</evidence>
<evidence type="ECO:0000256" key="5">
    <source>
        <dbReference type="ARBA" id="ARBA00023237"/>
    </source>
</evidence>
<evidence type="ECO:0000259" key="7">
    <source>
        <dbReference type="Pfam" id="PF14322"/>
    </source>
</evidence>
<organism evidence="8 9">
    <name type="scientific">Empedobacter falsenii</name>
    <dbReference type="NCBI Taxonomy" id="343874"/>
    <lineage>
        <taxon>Bacteria</taxon>
        <taxon>Pseudomonadati</taxon>
        <taxon>Bacteroidota</taxon>
        <taxon>Flavobacteriia</taxon>
        <taxon>Flavobacteriales</taxon>
        <taxon>Weeksellaceae</taxon>
        <taxon>Empedobacter</taxon>
    </lineage>
</organism>
<feature type="domain" description="RagB/SusD" evidence="6">
    <location>
        <begin position="379"/>
        <end position="523"/>
    </location>
</feature>
<dbReference type="EMBL" id="JACALR010000008">
    <property type="protein sequence ID" value="MDM1552745.1"/>
    <property type="molecule type" value="Genomic_DNA"/>
</dbReference>
<dbReference type="GO" id="GO:0009279">
    <property type="term" value="C:cell outer membrane"/>
    <property type="evidence" value="ECO:0007669"/>
    <property type="project" value="UniProtKB-SubCell"/>
</dbReference>
<keyword evidence="5" id="KW-0998">Cell outer membrane</keyword>